<dbReference type="Gene3D" id="3.40.50.1820">
    <property type="entry name" value="alpha/beta hydrolase"/>
    <property type="match status" value="1"/>
</dbReference>
<comment type="similarity">
    <text evidence="1">Belongs to the type-B carboxylesterase/lipase family.</text>
</comment>
<dbReference type="WBParaSite" id="jg20814">
    <property type="protein sequence ID" value="jg20814"/>
    <property type="gene ID" value="jg20814"/>
</dbReference>
<evidence type="ECO:0000256" key="1">
    <source>
        <dbReference type="ARBA" id="ARBA00005964"/>
    </source>
</evidence>
<dbReference type="InterPro" id="IPR002018">
    <property type="entry name" value="CarbesteraseB"/>
</dbReference>
<dbReference type="AlphaFoldDB" id="A0A915DK19"/>
<evidence type="ECO:0000256" key="3">
    <source>
        <dbReference type="SAM" id="SignalP"/>
    </source>
</evidence>
<dbReference type="Proteomes" id="UP000887574">
    <property type="component" value="Unplaced"/>
</dbReference>
<feature type="signal peptide" evidence="3">
    <location>
        <begin position="1"/>
        <end position="19"/>
    </location>
</feature>
<keyword evidence="3" id="KW-0732">Signal</keyword>
<dbReference type="Pfam" id="PF00135">
    <property type="entry name" value="COesterase"/>
    <property type="match status" value="1"/>
</dbReference>
<evidence type="ECO:0000259" key="4">
    <source>
        <dbReference type="Pfam" id="PF00135"/>
    </source>
</evidence>
<dbReference type="PANTHER" id="PTHR43142">
    <property type="entry name" value="CARBOXYLIC ESTER HYDROLASE"/>
    <property type="match status" value="1"/>
</dbReference>
<dbReference type="InterPro" id="IPR029058">
    <property type="entry name" value="AB_hydrolase_fold"/>
</dbReference>
<evidence type="ECO:0000313" key="5">
    <source>
        <dbReference type="Proteomes" id="UP000887574"/>
    </source>
</evidence>
<feature type="domain" description="Carboxylesterase type B" evidence="4">
    <location>
        <begin position="37"/>
        <end position="142"/>
    </location>
</feature>
<reference evidence="6" key="1">
    <citation type="submission" date="2022-11" db="UniProtKB">
        <authorList>
            <consortium name="WormBaseParasite"/>
        </authorList>
    </citation>
    <scope>IDENTIFICATION</scope>
</reference>
<keyword evidence="2" id="KW-0378">Hydrolase</keyword>
<proteinExistence type="inferred from homology"/>
<keyword evidence="5" id="KW-1185">Reference proteome</keyword>
<dbReference type="SUPFAM" id="SSF53474">
    <property type="entry name" value="alpha/beta-Hydrolases"/>
    <property type="match status" value="1"/>
</dbReference>
<dbReference type="GO" id="GO:0016787">
    <property type="term" value="F:hydrolase activity"/>
    <property type="evidence" value="ECO:0007669"/>
    <property type="project" value="UniProtKB-KW"/>
</dbReference>
<evidence type="ECO:0000313" key="6">
    <source>
        <dbReference type="WBParaSite" id="jg20814"/>
    </source>
</evidence>
<organism evidence="5 6">
    <name type="scientific">Ditylenchus dipsaci</name>
    <dbReference type="NCBI Taxonomy" id="166011"/>
    <lineage>
        <taxon>Eukaryota</taxon>
        <taxon>Metazoa</taxon>
        <taxon>Ecdysozoa</taxon>
        <taxon>Nematoda</taxon>
        <taxon>Chromadorea</taxon>
        <taxon>Rhabditida</taxon>
        <taxon>Tylenchina</taxon>
        <taxon>Tylenchomorpha</taxon>
        <taxon>Sphaerularioidea</taxon>
        <taxon>Anguinidae</taxon>
        <taxon>Anguininae</taxon>
        <taxon>Ditylenchus</taxon>
    </lineage>
</organism>
<name>A0A915DK19_9BILA</name>
<evidence type="ECO:0000256" key="2">
    <source>
        <dbReference type="ARBA" id="ARBA00022801"/>
    </source>
</evidence>
<dbReference type="PANTHER" id="PTHR43142:SF1">
    <property type="entry name" value="CARBOXYLIC ESTER HYDROLASE"/>
    <property type="match status" value="1"/>
</dbReference>
<feature type="chain" id="PRO_5037056125" evidence="3">
    <location>
        <begin position="20"/>
        <end position="144"/>
    </location>
</feature>
<sequence>MISIFLLLFVPLFCQSTSGDQQPFVQLPEYGAHGFTYQYQHKNQELTSNIFLGLPYAQPPVRNLRLEKPEPLSENPQRVINNTDLPVGCTQQENMAELSHQMEMSLSHLGRLSISECFDTFYSATKDKNCPVLVWIHGADLCMA</sequence>
<accession>A0A915DK19</accession>
<protein>
    <submittedName>
        <fullName evidence="6">Carboxylesterase type B domain-containing protein</fullName>
    </submittedName>
</protein>